<dbReference type="RefSeq" id="WP_093197297.1">
    <property type="nucleotide sequence ID" value="NZ_FNGS01000001.1"/>
</dbReference>
<proteinExistence type="predicted"/>
<evidence type="ECO:0008006" key="3">
    <source>
        <dbReference type="Google" id="ProtNLM"/>
    </source>
</evidence>
<dbReference type="OrthoDB" id="727757at2"/>
<name>A0A1G9IL38_9BACT</name>
<evidence type="ECO:0000313" key="2">
    <source>
        <dbReference type="Proteomes" id="UP000198901"/>
    </source>
</evidence>
<keyword evidence="2" id="KW-1185">Reference proteome</keyword>
<sequence length="492" mass="53744">MKRTLTTTAFLTMALLACNNDDDNNTPQSQVVLKSHSTTPVLLKKQTGFDALELFALVGTDDKLAESPSFVFGGSADGSGLLKNADGTFSLLVNHEDNFSVSRITLDKTFKPVKGEYILNSDGGQYRLCSATLATPAEHGFGPLYLTCGESSEESQIHVLDPTAPASSAGMSRTKASLGRQNAEQALPLPKTAYPGKTAILVGDDDSGTNGGQVFLYLADKTGDLDNGSYYTLRRKDQNQKETDMVVSQSYDVEFAKIDAPQTLTGRQLNEKVDKDLKSIKFGRVEDIDYRKDGVGREVYFNVTGQNTTGANADKSRTKYGRTYRLTLDAADPLKGKLEVVLDGDDRSGKAGKFQDPDNICVTKNYVYIQEDPNGYGDETHDSYLYQYNIATGELKVVFELDHRRTAADKEKYNQTNVGSGPDTQFALSKFGDWEYGSLVDISEQTGIEGTFMLMVQPHTWRSASYAGVDGGSVRKAENQASQVVIIKGLPR</sequence>
<dbReference type="STRING" id="563176.SAMN04488090_0515"/>
<dbReference type="PROSITE" id="PS51257">
    <property type="entry name" value="PROKAR_LIPOPROTEIN"/>
    <property type="match status" value="1"/>
</dbReference>
<evidence type="ECO:0000313" key="1">
    <source>
        <dbReference type="EMBL" id="SDL25594.1"/>
    </source>
</evidence>
<organism evidence="1 2">
    <name type="scientific">Siphonobacter aquaeclarae</name>
    <dbReference type="NCBI Taxonomy" id="563176"/>
    <lineage>
        <taxon>Bacteria</taxon>
        <taxon>Pseudomonadati</taxon>
        <taxon>Bacteroidota</taxon>
        <taxon>Cytophagia</taxon>
        <taxon>Cytophagales</taxon>
        <taxon>Cytophagaceae</taxon>
        <taxon>Siphonobacter</taxon>
    </lineage>
</organism>
<dbReference type="Proteomes" id="UP000198901">
    <property type="component" value="Unassembled WGS sequence"/>
</dbReference>
<protein>
    <recommendedName>
        <fullName evidence="3">DUF839 domain-containing protein</fullName>
    </recommendedName>
</protein>
<reference evidence="1 2" key="1">
    <citation type="submission" date="2016-10" db="EMBL/GenBank/DDBJ databases">
        <authorList>
            <person name="de Groot N.N."/>
        </authorList>
    </citation>
    <scope>NUCLEOTIDE SEQUENCE [LARGE SCALE GENOMIC DNA]</scope>
    <source>
        <strain evidence="1 2">DSM 21668</strain>
    </source>
</reference>
<dbReference type="AlphaFoldDB" id="A0A1G9IL38"/>
<accession>A0A1G9IL38</accession>
<dbReference type="EMBL" id="FNGS01000001">
    <property type="protein sequence ID" value="SDL25594.1"/>
    <property type="molecule type" value="Genomic_DNA"/>
</dbReference>
<gene>
    <name evidence="1" type="ORF">SAMN04488090_0515</name>
</gene>